<gene>
    <name evidence="3" type="ORF">P153DRAFT_145361</name>
</gene>
<keyword evidence="1" id="KW-0812">Transmembrane</keyword>
<accession>A0A6A5ZVI2</accession>
<feature type="chain" id="PRO_5025431780" evidence="2">
    <location>
        <begin position="27"/>
        <end position="133"/>
    </location>
</feature>
<dbReference type="RefSeq" id="XP_033518136.1">
    <property type="nucleotide sequence ID" value="XM_033662136.1"/>
</dbReference>
<evidence type="ECO:0000313" key="3">
    <source>
        <dbReference type="EMBL" id="KAF2123742.1"/>
    </source>
</evidence>
<keyword evidence="2" id="KW-0732">Signal</keyword>
<proteinExistence type="predicted"/>
<protein>
    <submittedName>
        <fullName evidence="3">Uncharacterized protein</fullName>
    </submittedName>
</protein>
<sequence length="133" mass="14813">MRTKILLPSLFVQCIALCTLFYLSSSTCTATTPMHRTTSTPTSSNSSMSTYSVCSPLLRTSSFIFGMCSIVILVLEWASLGKLGSGVRGAIEGWWHGNETVYAGKDRDPVQEVVERNNLIGRKRERRAFVWQD</sequence>
<reference evidence="3" key="1">
    <citation type="journal article" date="2020" name="Stud. Mycol.">
        <title>101 Dothideomycetes genomes: a test case for predicting lifestyles and emergence of pathogens.</title>
        <authorList>
            <person name="Haridas S."/>
            <person name="Albert R."/>
            <person name="Binder M."/>
            <person name="Bloem J."/>
            <person name="Labutti K."/>
            <person name="Salamov A."/>
            <person name="Andreopoulos B."/>
            <person name="Baker S."/>
            <person name="Barry K."/>
            <person name="Bills G."/>
            <person name="Bluhm B."/>
            <person name="Cannon C."/>
            <person name="Castanera R."/>
            <person name="Culley D."/>
            <person name="Daum C."/>
            <person name="Ezra D."/>
            <person name="Gonzalez J."/>
            <person name="Henrissat B."/>
            <person name="Kuo A."/>
            <person name="Liang C."/>
            <person name="Lipzen A."/>
            <person name="Lutzoni F."/>
            <person name="Magnuson J."/>
            <person name="Mondo S."/>
            <person name="Nolan M."/>
            <person name="Ohm R."/>
            <person name="Pangilinan J."/>
            <person name="Park H.-J."/>
            <person name="Ramirez L."/>
            <person name="Alfaro M."/>
            <person name="Sun H."/>
            <person name="Tritt A."/>
            <person name="Yoshinaga Y."/>
            <person name="Zwiers L.-H."/>
            <person name="Turgeon B."/>
            <person name="Goodwin S."/>
            <person name="Spatafora J."/>
            <person name="Crous P."/>
            <person name="Grigoriev I."/>
        </authorList>
    </citation>
    <scope>NUCLEOTIDE SEQUENCE</scope>
    <source>
        <strain evidence="3">CBS 119687</strain>
    </source>
</reference>
<keyword evidence="4" id="KW-1185">Reference proteome</keyword>
<dbReference type="GeneID" id="54402568"/>
<feature type="signal peptide" evidence="2">
    <location>
        <begin position="1"/>
        <end position="26"/>
    </location>
</feature>
<dbReference type="Proteomes" id="UP000799771">
    <property type="component" value="Unassembled WGS sequence"/>
</dbReference>
<dbReference type="EMBL" id="ML977522">
    <property type="protein sequence ID" value="KAF2123742.1"/>
    <property type="molecule type" value="Genomic_DNA"/>
</dbReference>
<evidence type="ECO:0000256" key="2">
    <source>
        <dbReference type="SAM" id="SignalP"/>
    </source>
</evidence>
<organism evidence="3 4">
    <name type="scientific">Dothidotthia symphoricarpi CBS 119687</name>
    <dbReference type="NCBI Taxonomy" id="1392245"/>
    <lineage>
        <taxon>Eukaryota</taxon>
        <taxon>Fungi</taxon>
        <taxon>Dikarya</taxon>
        <taxon>Ascomycota</taxon>
        <taxon>Pezizomycotina</taxon>
        <taxon>Dothideomycetes</taxon>
        <taxon>Pleosporomycetidae</taxon>
        <taxon>Pleosporales</taxon>
        <taxon>Dothidotthiaceae</taxon>
        <taxon>Dothidotthia</taxon>
    </lineage>
</organism>
<feature type="transmembrane region" description="Helical" evidence="1">
    <location>
        <begin position="57"/>
        <end position="78"/>
    </location>
</feature>
<evidence type="ECO:0000256" key="1">
    <source>
        <dbReference type="SAM" id="Phobius"/>
    </source>
</evidence>
<keyword evidence="1" id="KW-1133">Transmembrane helix</keyword>
<name>A0A6A5ZVI2_9PLEO</name>
<keyword evidence="1" id="KW-0472">Membrane</keyword>
<evidence type="ECO:0000313" key="4">
    <source>
        <dbReference type="Proteomes" id="UP000799771"/>
    </source>
</evidence>
<dbReference type="AlphaFoldDB" id="A0A6A5ZVI2"/>